<comment type="caution">
    <text evidence="2">The sequence shown here is derived from an EMBL/GenBank/DDBJ whole genome shotgun (WGS) entry which is preliminary data.</text>
</comment>
<evidence type="ECO:0000313" key="3">
    <source>
        <dbReference type="Proteomes" id="UP000215914"/>
    </source>
</evidence>
<evidence type="ECO:0000313" key="2">
    <source>
        <dbReference type="EMBL" id="KAF5811354.1"/>
    </source>
</evidence>
<dbReference type="AlphaFoldDB" id="A0A9K3NSN0"/>
<evidence type="ECO:0000256" key="1">
    <source>
        <dbReference type="SAM" id="Phobius"/>
    </source>
</evidence>
<keyword evidence="1" id="KW-0812">Transmembrane</keyword>
<keyword evidence="1" id="KW-0472">Membrane</keyword>
<reference evidence="2" key="2">
    <citation type="submission" date="2020-06" db="EMBL/GenBank/DDBJ databases">
        <title>Helianthus annuus Genome sequencing and assembly Release 2.</title>
        <authorList>
            <person name="Gouzy J."/>
            <person name="Langlade N."/>
            <person name="Munos S."/>
        </authorList>
    </citation>
    <scope>NUCLEOTIDE SEQUENCE</scope>
    <source>
        <tissue evidence="2">Leaves</tissue>
    </source>
</reference>
<reference evidence="2" key="1">
    <citation type="journal article" date="2017" name="Nature">
        <title>The sunflower genome provides insights into oil metabolism, flowering and Asterid evolution.</title>
        <authorList>
            <person name="Badouin H."/>
            <person name="Gouzy J."/>
            <person name="Grassa C.J."/>
            <person name="Murat F."/>
            <person name="Staton S.E."/>
            <person name="Cottret L."/>
            <person name="Lelandais-Briere C."/>
            <person name="Owens G.L."/>
            <person name="Carrere S."/>
            <person name="Mayjonade B."/>
            <person name="Legrand L."/>
            <person name="Gill N."/>
            <person name="Kane N.C."/>
            <person name="Bowers J.E."/>
            <person name="Hubner S."/>
            <person name="Bellec A."/>
            <person name="Berard A."/>
            <person name="Berges H."/>
            <person name="Blanchet N."/>
            <person name="Boniface M.C."/>
            <person name="Brunel D."/>
            <person name="Catrice O."/>
            <person name="Chaidir N."/>
            <person name="Claudel C."/>
            <person name="Donnadieu C."/>
            <person name="Faraut T."/>
            <person name="Fievet G."/>
            <person name="Helmstetter N."/>
            <person name="King M."/>
            <person name="Knapp S.J."/>
            <person name="Lai Z."/>
            <person name="Le Paslier M.C."/>
            <person name="Lippi Y."/>
            <person name="Lorenzon L."/>
            <person name="Mandel J.R."/>
            <person name="Marage G."/>
            <person name="Marchand G."/>
            <person name="Marquand E."/>
            <person name="Bret-Mestries E."/>
            <person name="Morien E."/>
            <person name="Nambeesan S."/>
            <person name="Nguyen T."/>
            <person name="Pegot-Espagnet P."/>
            <person name="Pouilly N."/>
            <person name="Raftis F."/>
            <person name="Sallet E."/>
            <person name="Schiex T."/>
            <person name="Thomas J."/>
            <person name="Vandecasteele C."/>
            <person name="Vares D."/>
            <person name="Vear F."/>
            <person name="Vautrin S."/>
            <person name="Crespi M."/>
            <person name="Mangin B."/>
            <person name="Burke J.M."/>
            <person name="Salse J."/>
            <person name="Munos S."/>
            <person name="Vincourt P."/>
            <person name="Rieseberg L.H."/>
            <person name="Langlade N.B."/>
        </authorList>
    </citation>
    <scope>NUCLEOTIDE SEQUENCE</scope>
    <source>
        <tissue evidence="2">Leaves</tissue>
    </source>
</reference>
<feature type="transmembrane region" description="Helical" evidence="1">
    <location>
        <begin position="6"/>
        <end position="25"/>
    </location>
</feature>
<protein>
    <submittedName>
        <fullName evidence="2">Uncharacterized protein</fullName>
    </submittedName>
</protein>
<sequence>MNLTLYIYITVFMGWPNPTVCLLYLKDKTSKVKYLKLTRIHMGNRNKEVRMASEILCKD</sequence>
<keyword evidence="3" id="KW-1185">Reference proteome</keyword>
<keyword evidence="1" id="KW-1133">Transmembrane helix</keyword>
<dbReference type="EMBL" id="MNCJ02000319">
    <property type="protein sequence ID" value="KAF5811354.1"/>
    <property type="molecule type" value="Genomic_DNA"/>
</dbReference>
<name>A0A9K3NSN0_HELAN</name>
<dbReference type="Gramene" id="mRNA:HanXRQr2_Chr04g0180441">
    <property type="protein sequence ID" value="CDS:HanXRQr2_Chr04g0180441.1"/>
    <property type="gene ID" value="HanXRQr2_Chr04g0180441"/>
</dbReference>
<organism evidence="2 3">
    <name type="scientific">Helianthus annuus</name>
    <name type="common">Common sunflower</name>
    <dbReference type="NCBI Taxonomy" id="4232"/>
    <lineage>
        <taxon>Eukaryota</taxon>
        <taxon>Viridiplantae</taxon>
        <taxon>Streptophyta</taxon>
        <taxon>Embryophyta</taxon>
        <taxon>Tracheophyta</taxon>
        <taxon>Spermatophyta</taxon>
        <taxon>Magnoliopsida</taxon>
        <taxon>eudicotyledons</taxon>
        <taxon>Gunneridae</taxon>
        <taxon>Pentapetalae</taxon>
        <taxon>asterids</taxon>
        <taxon>campanulids</taxon>
        <taxon>Asterales</taxon>
        <taxon>Asteraceae</taxon>
        <taxon>Asteroideae</taxon>
        <taxon>Heliantheae alliance</taxon>
        <taxon>Heliantheae</taxon>
        <taxon>Helianthus</taxon>
    </lineage>
</organism>
<proteinExistence type="predicted"/>
<gene>
    <name evidence="2" type="ORF">HanXRQr2_Chr04g0180441</name>
</gene>
<dbReference type="Proteomes" id="UP000215914">
    <property type="component" value="Unassembled WGS sequence"/>
</dbReference>
<accession>A0A9K3NSN0</accession>